<evidence type="ECO:0000256" key="16">
    <source>
        <dbReference type="ARBA" id="ARBA00049209"/>
    </source>
</evidence>
<dbReference type="SUPFAM" id="SSF53613">
    <property type="entry name" value="Ribokinase-like"/>
    <property type="match status" value="1"/>
</dbReference>
<feature type="domain" description="YjeF C-terminal" evidence="20">
    <location>
        <begin position="233"/>
        <end position="515"/>
    </location>
</feature>
<dbReference type="Pfam" id="PF03853">
    <property type="entry name" value="YjeF_N"/>
    <property type="match status" value="1"/>
</dbReference>
<comment type="subunit">
    <text evidence="17">Homotetramer.</text>
</comment>
<feature type="binding site" evidence="18">
    <location>
        <position position="130"/>
    </location>
    <ligand>
        <name>K(+)</name>
        <dbReference type="ChEBI" id="CHEBI:29103"/>
    </ligand>
</feature>
<comment type="function">
    <text evidence="14 19">Bifunctional enzyme that catalyzes the epimerization of the S- and R-forms of NAD(P)HX and the dehydration of the S-form of NAD(P)HX at the expense of ADP, which is converted to AMP. This allows the repair of both epimers of NAD(P)HX, a damaged form of NAD(P)H that is a result of enzymatic or heat-dependent hydration.</text>
</comment>
<feature type="binding site" evidence="17">
    <location>
        <position position="393"/>
    </location>
    <ligand>
        <name>(6S)-NADPHX</name>
        <dbReference type="ChEBI" id="CHEBI:64076"/>
    </ligand>
</feature>
<evidence type="ECO:0000256" key="12">
    <source>
        <dbReference type="ARBA" id="ARBA00023239"/>
    </source>
</evidence>
<evidence type="ECO:0000256" key="1">
    <source>
        <dbReference type="ARBA" id="ARBA00000013"/>
    </source>
</evidence>
<dbReference type="HAMAP" id="MF_01966">
    <property type="entry name" value="NADHX_epimerase"/>
    <property type="match status" value="1"/>
</dbReference>
<dbReference type="InterPro" id="IPR030677">
    <property type="entry name" value="Nnr"/>
</dbReference>
<dbReference type="Pfam" id="PF01256">
    <property type="entry name" value="Carb_kinase"/>
    <property type="match status" value="1"/>
</dbReference>
<evidence type="ECO:0000256" key="11">
    <source>
        <dbReference type="ARBA" id="ARBA00023235"/>
    </source>
</evidence>
<dbReference type="GO" id="GO:0110051">
    <property type="term" value="P:metabolite repair"/>
    <property type="evidence" value="ECO:0007669"/>
    <property type="project" value="TreeGrafter"/>
</dbReference>
<dbReference type="HAMAP" id="MF_01965">
    <property type="entry name" value="NADHX_dehydratase"/>
    <property type="match status" value="1"/>
</dbReference>
<evidence type="ECO:0000256" key="17">
    <source>
        <dbReference type="HAMAP-Rule" id="MF_01965"/>
    </source>
</evidence>
<comment type="caution">
    <text evidence="18">Lacks conserved residue(s) required for the propagation of feature annotation.</text>
</comment>
<dbReference type="InterPro" id="IPR029056">
    <property type="entry name" value="Ribokinase-like"/>
</dbReference>
<dbReference type="RefSeq" id="WP_032513090.1">
    <property type="nucleotide sequence ID" value="NZ_JNAJ01000004.1"/>
</dbReference>
<evidence type="ECO:0000256" key="5">
    <source>
        <dbReference type="ARBA" id="ARBA00022723"/>
    </source>
</evidence>
<feature type="binding site" evidence="17">
    <location>
        <position position="456"/>
    </location>
    <ligand>
        <name>(6S)-NADPHX</name>
        <dbReference type="ChEBI" id="CHEBI:64076"/>
    </ligand>
</feature>
<dbReference type="AlphaFoldDB" id="A0A0A1ZUS7"/>
<evidence type="ECO:0000256" key="3">
    <source>
        <dbReference type="ARBA" id="ARBA00006001"/>
    </source>
</evidence>
<organism evidence="22 23">
    <name type="scientific">Prochlorococcus marinus str. MIT 9116</name>
    <dbReference type="NCBI Taxonomy" id="167544"/>
    <lineage>
        <taxon>Bacteria</taxon>
        <taxon>Bacillati</taxon>
        <taxon>Cyanobacteriota</taxon>
        <taxon>Cyanophyceae</taxon>
        <taxon>Synechococcales</taxon>
        <taxon>Prochlorococcaceae</taxon>
        <taxon>Prochlorococcus</taxon>
    </lineage>
</organism>
<dbReference type="EC" id="4.2.1.136" evidence="19"/>
<feature type="binding site" evidence="18">
    <location>
        <begin position="134"/>
        <end position="140"/>
    </location>
    <ligand>
        <name>(6S)-NADPHX</name>
        <dbReference type="ChEBI" id="CHEBI:64076"/>
    </ligand>
</feature>
<evidence type="ECO:0000313" key="23">
    <source>
        <dbReference type="Proteomes" id="UP000030491"/>
    </source>
</evidence>
<dbReference type="GO" id="GO:0046872">
    <property type="term" value="F:metal ion binding"/>
    <property type="evidence" value="ECO:0007669"/>
    <property type="project" value="UniProtKB-UniRule"/>
</dbReference>
<evidence type="ECO:0000256" key="2">
    <source>
        <dbReference type="ARBA" id="ARBA00000909"/>
    </source>
</evidence>
<evidence type="ECO:0000259" key="21">
    <source>
        <dbReference type="PROSITE" id="PS51385"/>
    </source>
</evidence>
<accession>A0A0A1ZUS7</accession>
<dbReference type="OrthoDB" id="9806925at2"/>
<dbReference type="PIRSF" id="PIRSF017184">
    <property type="entry name" value="Nnr"/>
    <property type="match status" value="1"/>
</dbReference>
<comment type="similarity">
    <text evidence="18">Belongs to the NnrE/AIBP family.</text>
</comment>
<comment type="cofactor">
    <cofactor evidence="18 19">
        <name>K(+)</name>
        <dbReference type="ChEBI" id="CHEBI:29103"/>
    </cofactor>
    <text evidence="18 19">Binds 1 potassium ion per subunit.</text>
</comment>
<comment type="catalytic activity">
    <reaction evidence="2 18 19">
        <text>(6R)-NADPHX = (6S)-NADPHX</text>
        <dbReference type="Rhea" id="RHEA:32227"/>
        <dbReference type="ChEBI" id="CHEBI:64076"/>
        <dbReference type="ChEBI" id="CHEBI:64077"/>
        <dbReference type="EC" id="5.1.99.6"/>
    </reaction>
</comment>
<dbReference type="GO" id="GO:0046496">
    <property type="term" value="P:nicotinamide nucleotide metabolic process"/>
    <property type="evidence" value="ECO:0007669"/>
    <property type="project" value="UniProtKB-UniRule"/>
</dbReference>
<feature type="binding site" evidence="17">
    <location>
        <begin position="427"/>
        <end position="431"/>
    </location>
    <ligand>
        <name>AMP</name>
        <dbReference type="ChEBI" id="CHEBI:456215"/>
    </ligand>
</feature>
<evidence type="ECO:0000256" key="14">
    <source>
        <dbReference type="ARBA" id="ARBA00025153"/>
    </source>
</evidence>
<comment type="similarity">
    <text evidence="3 19">In the N-terminal section; belongs to the NnrE/AIBP family.</text>
</comment>
<dbReference type="CDD" id="cd01171">
    <property type="entry name" value="YXKO-related"/>
    <property type="match status" value="1"/>
</dbReference>
<dbReference type="Proteomes" id="UP000030491">
    <property type="component" value="Unassembled WGS sequence"/>
</dbReference>
<comment type="catalytic activity">
    <reaction evidence="16 17 19">
        <text>(6S)-NADPHX + ADP = AMP + phosphate + NADPH + H(+)</text>
        <dbReference type="Rhea" id="RHEA:32235"/>
        <dbReference type="ChEBI" id="CHEBI:15378"/>
        <dbReference type="ChEBI" id="CHEBI:43474"/>
        <dbReference type="ChEBI" id="CHEBI:57783"/>
        <dbReference type="ChEBI" id="CHEBI:64076"/>
        <dbReference type="ChEBI" id="CHEBI:456215"/>
        <dbReference type="ChEBI" id="CHEBI:456216"/>
        <dbReference type="EC" id="4.2.1.136"/>
    </reaction>
</comment>
<evidence type="ECO:0000256" key="13">
    <source>
        <dbReference type="ARBA" id="ARBA00023268"/>
    </source>
</evidence>
<dbReference type="EC" id="5.1.99.6" evidence="19"/>
<gene>
    <name evidence="17" type="primary">nnrD</name>
    <name evidence="18" type="synonym">nnrE</name>
    <name evidence="22" type="ORF">EU93_0316</name>
</gene>
<comment type="catalytic activity">
    <reaction evidence="15 17 19">
        <text>(6S)-NADHX + ADP = AMP + phosphate + NADH + H(+)</text>
        <dbReference type="Rhea" id="RHEA:32223"/>
        <dbReference type="ChEBI" id="CHEBI:15378"/>
        <dbReference type="ChEBI" id="CHEBI:43474"/>
        <dbReference type="ChEBI" id="CHEBI:57945"/>
        <dbReference type="ChEBI" id="CHEBI:64074"/>
        <dbReference type="ChEBI" id="CHEBI:456215"/>
        <dbReference type="ChEBI" id="CHEBI:456216"/>
        <dbReference type="EC" id="4.2.1.136"/>
    </reaction>
</comment>
<comment type="catalytic activity">
    <reaction evidence="1 18 19">
        <text>(6R)-NADHX = (6S)-NADHX</text>
        <dbReference type="Rhea" id="RHEA:32215"/>
        <dbReference type="ChEBI" id="CHEBI:64074"/>
        <dbReference type="ChEBI" id="CHEBI:64075"/>
        <dbReference type="EC" id="5.1.99.6"/>
    </reaction>
</comment>
<keyword evidence="6 17" id="KW-0547">Nucleotide-binding</keyword>
<name>A0A0A1ZUS7_PROMR</name>
<comment type="similarity">
    <text evidence="4 19">In the C-terminal section; belongs to the NnrD/CARKD family.</text>
</comment>
<feature type="domain" description="YjeF N-terminal" evidence="21">
    <location>
        <begin position="21"/>
        <end position="222"/>
    </location>
</feature>
<evidence type="ECO:0000256" key="4">
    <source>
        <dbReference type="ARBA" id="ARBA00009524"/>
    </source>
</evidence>
<proteinExistence type="inferred from homology"/>
<reference evidence="23" key="1">
    <citation type="journal article" date="2014" name="Sci. Data">
        <title>Genomes of diverse isolates of the marine cyanobacterium Prochlorococcus.</title>
        <authorList>
            <person name="Biller S."/>
            <person name="Berube P."/>
            <person name="Thompson J."/>
            <person name="Kelly L."/>
            <person name="Roggensack S."/>
            <person name="Awad L."/>
            <person name="Roache-Johnson K."/>
            <person name="Ding H."/>
            <person name="Giovannoni S.J."/>
            <person name="Moore L.R."/>
            <person name="Chisholm S.W."/>
        </authorList>
    </citation>
    <scope>NUCLEOTIDE SEQUENCE [LARGE SCALE GENOMIC DNA]</scope>
</reference>
<evidence type="ECO:0000256" key="8">
    <source>
        <dbReference type="ARBA" id="ARBA00022857"/>
    </source>
</evidence>
<dbReference type="EMBL" id="JNAJ01000004">
    <property type="protein sequence ID" value="KGF93140.1"/>
    <property type="molecule type" value="Genomic_DNA"/>
</dbReference>
<evidence type="ECO:0000256" key="9">
    <source>
        <dbReference type="ARBA" id="ARBA00022958"/>
    </source>
</evidence>
<keyword evidence="11 18" id="KW-0413">Isomerase</keyword>
<dbReference type="NCBIfam" id="TIGR00196">
    <property type="entry name" value="yjeF_cterm"/>
    <property type="match status" value="1"/>
</dbReference>
<feature type="binding site" evidence="18">
    <location>
        <begin position="69"/>
        <end position="73"/>
    </location>
    <ligand>
        <name>(6S)-NADPHX</name>
        <dbReference type="ChEBI" id="CHEBI:64076"/>
    </ligand>
</feature>
<keyword evidence="9 18" id="KW-0630">Potassium</keyword>
<evidence type="ECO:0000313" key="22">
    <source>
        <dbReference type="EMBL" id="KGF93140.1"/>
    </source>
</evidence>
<dbReference type="InterPro" id="IPR000631">
    <property type="entry name" value="CARKD"/>
</dbReference>
<protein>
    <recommendedName>
        <fullName evidence="19">Bifunctional NAD(P)H-hydrate repair enzyme</fullName>
    </recommendedName>
    <alternativeName>
        <fullName evidence="19">Nicotinamide nucleotide repair protein</fullName>
    </alternativeName>
    <domain>
        <recommendedName>
            <fullName evidence="19">ADP-dependent (S)-NAD(P)H-hydrate dehydratase</fullName>
            <ecNumber evidence="19">4.2.1.136</ecNumber>
        </recommendedName>
        <alternativeName>
            <fullName evidence="19">ADP-dependent NAD(P)HX dehydratase</fullName>
        </alternativeName>
    </domain>
    <domain>
        <recommendedName>
            <fullName evidence="19">NAD(P)H-hydrate epimerase</fullName>
            <ecNumber evidence="19">5.1.99.6</ecNumber>
        </recommendedName>
    </domain>
</protein>
<dbReference type="PANTHER" id="PTHR12592">
    <property type="entry name" value="ATP-DEPENDENT (S)-NAD(P)H-HYDRATE DEHYDRATASE FAMILY MEMBER"/>
    <property type="match status" value="1"/>
</dbReference>
<dbReference type="PROSITE" id="PS51385">
    <property type="entry name" value="YJEF_N"/>
    <property type="match status" value="1"/>
</dbReference>
<comment type="function">
    <text evidence="18">Catalyzes the epimerization of the S- and R-forms of NAD(P)HX, a damaged form of NAD(P)H that is a result of enzymatic or heat-dependent hydration. This is a prerequisite for the S-specific NAD(P)H-hydrate dehydratase to allow the repair of both epimers of NAD(P)HX.</text>
</comment>
<keyword evidence="5 18" id="KW-0479">Metal-binding</keyword>
<comment type="caution">
    <text evidence="22">The sequence shown here is derived from an EMBL/GenBank/DDBJ whole genome shotgun (WGS) entry which is preliminary data.</text>
</comment>
<evidence type="ECO:0000256" key="15">
    <source>
        <dbReference type="ARBA" id="ARBA00048238"/>
    </source>
</evidence>
<keyword evidence="7 17" id="KW-0067">ATP-binding</keyword>
<dbReference type="PANTHER" id="PTHR12592:SF0">
    <property type="entry name" value="ATP-DEPENDENT (S)-NAD(P)H-HYDRATE DEHYDRATASE"/>
    <property type="match status" value="1"/>
</dbReference>
<keyword evidence="10 17" id="KW-0520">NAD</keyword>
<evidence type="ECO:0000256" key="18">
    <source>
        <dbReference type="HAMAP-Rule" id="MF_01966"/>
    </source>
</evidence>
<dbReference type="SUPFAM" id="SSF64153">
    <property type="entry name" value="YjeF N-terminal domain-like"/>
    <property type="match status" value="1"/>
</dbReference>
<feature type="binding site" evidence="17">
    <location>
        <position position="339"/>
    </location>
    <ligand>
        <name>(6S)-NADPHX</name>
        <dbReference type="ChEBI" id="CHEBI:64076"/>
    </ligand>
</feature>
<feature type="binding site" evidence="18">
    <location>
        <position position="70"/>
    </location>
    <ligand>
        <name>K(+)</name>
        <dbReference type="ChEBI" id="CHEBI:29103"/>
    </ligand>
</feature>
<dbReference type="InterPro" id="IPR036652">
    <property type="entry name" value="YjeF_N_dom_sf"/>
</dbReference>
<evidence type="ECO:0000256" key="19">
    <source>
        <dbReference type="PIRNR" id="PIRNR017184"/>
    </source>
</evidence>
<dbReference type="NCBIfam" id="TIGR00197">
    <property type="entry name" value="yjeF_nterm"/>
    <property type="match status" value="1"/>
</dbReference>
<comment type="similarity">
    <text evidence="17">Belongs to the NnrD/CARKD family.</text>
</comment>
<feature type="binding site" evidence="18">
    <location>
        <position position="164"/>
    </location>
    <ligand>
        <name>(6S)-NADPHX</name>
        <dbReference type="ChEBI" id="CHEBI:64076"/>
    </ligand>
</feature>
<dbReference type="GO" id="GO:0005524">
    <property type="term" value="F:ATP binding"/>
    <property type="evidence" value="ECO:0007669"/>
    <property type="project" value="UniProtKB-UniRule"/>
</dbReference>
<sequence length="521" mass="57448">MNEIVWPTIDSKHLIVDSKQMLRLEKEMFSDGMPQEALMEKAGIQITRWLLKRKSLLKHGITVLIGPGHNGGDGAVIARELSLKGYLVKVWCPFPIKKTLTINHLNYLTSIGVAKLVEPPDAHGKELWIDAVLGNNQTGEVDNKLIKLFNQKFYNKYGKVISIDIPTGLCPDKGEPFLNNAVKADYTLAIGLNKIGLTQDSALPFIGELNHIDVGVPISKLSKEDKKIFKVTYKDLKNIDLPLLPKNSNKYKRGRTLLIAGSEKYPGAAYLALRGAISSGAGFISAVLPELVANSIWQVAPEIVLKGTMQCDQNGNASLFSALKNIDLSSYDSLAVGPGIGIDNDDWQKSKDYLLDFEGLLILDADALNRISESNLGSKFFREREFKTWITPHRKEFLRLFPDIKCETNVGLALSAAKEFNISVLLKGANSIVADNKKAWQLFGTDSQTARAGLGDLLSGFIAGSSAIDLTFCRDIRTDFFAKYVLLHSFAASKCKNGSNAFAIGDELSKLMRNRKTRQIS</sequence>
<evidence type="ECO:0000256" key="10">
    <source>
        <dbReference type="ARBA" id="ARBA00023027"/>
    </source>
</evidence>
<evidence type="ECO:0000256" key="7">
    <source>
        <dbReference type="ARBA" id="ARBA00022840"/>
    </source>
</evidence>
<dbReference type="Gene3D" id="3.40.1190.20">
    <property type="match status" value="1"/>
</dbReference>
<keyword evidence="12 17" id="KW-0456">Lyase</keyword>
<dbReference type="InterPro" id="IPR004443">
    <property type="entry name" value="YjeF_N_dom"/>
</dbReference>
<keyword evidence="8 17" id="KW-0521">NADP</keyword>
<dbReference type="PROSITE" id="PS51383">
    <property type="entry name" value="YJEF_C_3"/>
    <property type="match status" value="1"/>
</dbReference>
<feature type="binding site" evidence="18">
    <location>
        <position position="167"/>
    </location>
    <ligand>
        <name>K(+)</name>
        <dbReference type="ChEBI" id="CHEBI:29103"/>
    </ligand>
</feature>
<keyword evidence="13" id="KW-0511">Multifunctional enzyme</keyword>
<feature type="binding site" evidence="17">
    <location>
        <position position="268"/>
    </location>
    <ligand>
        <name>(6S)-NADPHX</name>
        <dbReference type="ChEBI" id="CHEBI:64076"/>
    </ligand>
</feature>
<dbReference type="Gene3D" id="3.40.50.10260">
    <property type="entry name" value="YjeF N-terminal domain"/>
    <property type="match status" value="1"/>
</dbReference>
<dbReference type="GO" id="GO:0052855">
    <property type="term" value="F:ADP-dependent NAD(P)H-hydrate dehydratase activity"/>
    <property type="evidence" value="ECO:0007669"/>
    <property type="project" value="UniProtKB-UniRule"/>
</dbReference>
<comment type="cofactor">
    <cofactor evidence="17">
        <name>Mg(2+)</name>
        <dbReference type="ChEBI" id="CHEBI:18420"/>
    </cofactor>
</comment>
<feature type="binding site" evidence="17">
    <location>
        <position position="455"/>
    </location>
    <ligand>
        <name>AMP</name>
        <dbReference type="ChEBI" id="CHEBI:456215"/>
    </ligand>
</feature>
<evidence type="ECO:0000259" key="20">
    <source>
        <dbReference type="PROSITE" id="PS51383"/>
    </source>
</evidence>
<evidence type="ECO:0000256" key="6">
    <source>
        <dbReference type="ARBA" id="ARBA00022741"/>
    </source>
</evidence>
<dbReference type="GO" id="GO:0052856">
    <property type="term" value="F:NAD(P)HX epimerase activity"/>
    <property type="evidence" value="ECO:0007669"/>
    <property type="project" value="UniProtKB-UniRule"/>
</dbReference>
<comment type="function">
    <text evidence="17">Catalyzes the dehydration of the S-form of NAD(P)HX at the expense of ADP, which is converted to AMP. Together with NAD(P)HX epimerase, which catalyzes the epimerization of the S- and R-forms, the enzyme allows the repair of both epimers of NAD(P)HX, a damaged form of NAD(P)H that is a result of enzymatic or heat-dependent hydration.</text>
</comment>